<sequence length="64" mass="7553">MFFYWAKCKCLFLTDKKQLLSNKSLSIHSALLSLAVHFTEDRRNSKFSVFKSMTNISARYSKFH</sequence>
<proteinExistence type="predicted"/>
<dbReference type="Proteomes" id="UP000503349">
    <property type="component" value="Chromosome 22"/>
</dbReference>
<reference evidence="1 2" key="1">
    <citation type="submission" date="2019-02" db="EMBL/GenBank/DDBJ databases">
        <title>Opniocepnalus argus genome.</title>
        <authorList>
            <person name="Zhou C."/>
            <person name="Xiao S."/>
        </authorList>
    </citation>
    <scope>NUCLEOTIDE SEQUENCE [LARGE SCALE GENOMIC DNA]</scope>
    <source>
        <strain evidence="1">OARG1902GOOAL</strain>
        <tissue evidence="1">Muscle</tissue>
    </source>
</reference>
<evidence type="ECO:0000313" key="1">
    <source>
        <dbReference type="EMBL" id="KAF3705715.1"/>
    </source>
</evidence>
<evidence type="ECO:0000313" key="2">
    <source>
        <dbReference type="Proteomes" id="UP000503349"/>
    </source>
</evidence>
<dbReference type="AlphaFoldDB" id="A0A6G1QT38"/>
<dbReference type="EMBL" id="CM015733">
    <property type="protein sequence ID" value="KAF3705715.1"/>
    <property type="molecule type" value="Genomic_DNA"/>
</dbReference>
<organism evidence="1 2">
    <name type="scientific">Channa argus</name>
    <name type="common">Northern snakehead</name>
    <name type="synonym">Ophicephalus argus</name>
    <dbReference type="NCBI Taxonomy" id="215402"/>
    <lineage>
        <taxon>Eukaryota</taxon>
        <taxon>Metazoa</taxon>
        <taxon>Chordata</taxon>
        <taxon>Craniata</taxon>
        <taxon>Vertebrata</taxon>
        <taxon>Euteleostomi</taxon>
        <taxon>Actinopterygii</taxon>
        <taxon>Neopterygii</taxon>
        <taxon>Teleostei</taxon>
        <taxon>Neoteleostei</taxon>
        <taxon>Acanthomorphata</taxon>
        <taxon>Anabantaria</taxon>
        <taxon>Anabantiformes</taxon>
        <taxon>Channoidei</taxon>
        <taxon>Channidae</taxon>
        <taxon>Channa</taxon>
    </lineage>
</organism>
<keyword evidence="2" id="KW-1185">Reference proteome</keyword>
<accession>A0A6G1QT38</accession>
<gene>
    <name evidence="1" type="ORF">EXN66_Car021406</name>
</gene>
<reference evidence="2" key="2">
    <citation type="submission" date="2019-02" db="EMBL/GenBank/DDBJ databases">
        <title>Opniocepnalus argus Var Kimnra genome.</title>
        <authorList>
            <person name="Zhou C."/>
            <person name="Xiao S."/>
        </authorList>
    </citation>
    <scope>NUCLEOTIDE SEQUENCE [LARGE SCALE GENOMIC DNA]</scope>
</reference>
<name>A0A6G1QT38_CHAAH</name>
<protein>
    <submittedName>
        <fullName evidence="1">Uncharacterized protein</fullName>
    </submittedName>
</protein>